<protein>
    <submittedName>
        <fullName evidence="1">Uncharacterized protein</fullName>
    </submittedName>
</protein>
<gene>
    <name evidence="1" type="ORF">S12H4_03054</name>
</gene>
<sequence>MLTFLSHTYPNIDDDNNISDQITTELVSLKSSSTIESTRITEETQYTNDFTVNMPSVRPDGDLYIAQIVTDYDTIITHNSSLWTKIENEANAGSGSDVRFASYWRIGSSEPATYTWNSSLSVLWIGAIHRISGFDLNNPIHNSSFSTGMSANPTAPSVNTIIDDCLILRMFGADNNRTVPTYWPSGTTPIFQEDLGLHQKFPPYNYFGGLIHQFELKKSSNSQGESLRVIQNNCFQVLNL</sequence>
<dbReference type="EMBL" id="BARW01000819">
    <property type="protein sequence ID" value="GAI69914.1"/>
    <property type="molecule type" value="Genomic_DNA"/>
</dbReference>
<organism evidence="1">
    <name type="scientific">marine sediment metagenome</name>
    <dbReference type="NCBI Taxonomy" id="412755"/>
    <lineage>
        <taxon>unclassified sequences</taxon>
        <taxon>metagenomes</taxon>
        <taxon>ecological metagenomes</taxon>
    </lineage>
</organism>
<reference evidence="1" key="1">
    <citation type="journal article" date="2014" name="Front. Microbiol.">
        <title>High frequency of phylogenetically diverse reductive dehalogenase-homologous genes in deep subseafloor sedimentary metagenomes.</title>
        <authorList>
            <person name="Kawai M."/>
            <person name="Futagami T."/>
            <person name="Toyoda A."/>
            <person name="Takaki Y."/>
            <person name="Nishi S."/>
            <person name="Hori S."/>
            <person name="Arai W."/>
            <person name="Tsubouchi T."/>
            <person name="Morono Y."/>
            <person name="Uchiyama I."/>
            <person name="Ito T."/>
            <person name="Fujiyama A."/>
            <person name="Inagaki F."/>
            <person name="Takami H."/>
        </authorList>
    </citation>
    <scope>NUCLEOTIDE SEQUENCE</scope>
    <source>
        <strain evidence="1">Expedition CK06-06</strain>
    </source>
</reference>
<dbReference type="AlphaFoldDB" id="X1SQ18"/>
<accession>X1SQ18</accession>
<name>X1SQ18_9ZZZZ</name>
<evidence type="ECO:0000313" key="1">
    <source>
        <dbReference type="EMBL" id="GAI69914.1"/>
    </source>
</evidence>
<comment type="caution">
    <text evidence="1">The sequence shown here is derived from an EMBL/GenBank/DDBJ whole genome shotgun (WGS) entry which is preliminary data.</text>
</comment>
<proteinExistence type="predicted"/>